<accession>A0A5B8MKQ2</accession>
<keyword evidence="8" id="KW-0521">NADP</keyword>
<protein>
    <recommendedName>
        <fullName evidence="5">aspartate-semialdehyde dehydrogenase</fullName>
        <ecNumber evidence="5">1.2.1.11</ecNumber>
    </recommendedName>
</protein>
<comment type="catalytic activity">
    <reaction evidence="13">
        <text>L-aspartate 4-semialdehyde + phosphate + NADP(+) = 4-phospho-L-aspartate + NADPH + H(+)</text>
        <dbReference type="Rhea" id="RHEA:24284"/>
        <dbReference type="ChEBI" id="CHEBI:15378"/>
        <dbReference type="ChEBI" id="CHEBI:43474"/>
        <dbReference type="ChEBI" id="CHEBI:57535"/>
        <dbReference type="ChEBI" id="CHEBI:57783"/>
        <dbReference type="ChEBI" id="CHEBI:58349"/>
        <dbReference type="ChEBI" id="CHEBI:537519"/>
        <dbReference type="EC" id="1.2.1.11"/>
    </reaction>
</comment>
<keyword evidence="18" id="KW-1185">Reference proteome</keyword>
<dbReference type="Gene3D" id="3.40.50.720">
    <property type="entry name" value="NAD(P)-binding Rossmann-like Domain"/>
    <property type="match status" value="1"/>
</dbReference>
<dbReference type="UniPathway" id="UPA00051">
    <property type="reaction ID" value="UER00464"/>
</dbReference>
<dbReference type="GO" id="GO:0051287">
    <property type="term" value="F:NAD binding"/>
    <property type="evidence" value="ECO:0007669"/>
    <property type="project" value="InterPro"/>
</dbReference>
<name>A0A5B8MKQ2_9CHLO</name>
<feature type="active site" description="Proton acceptor" evidence="14">
    <location>
        <position position="327"/>
    </location>
</feature>
<dbReference type="GO" id="GO:0009089">
    <property type="term" value="P:lysine biosynthetic process via diaminopimelate"/>
    <property type="evidence" value="ECO:0007669"/>
    <property type="project" value="UniProtKB-UniPathway"/>
</dbReference>
<dbReference type="GO" id="GO:0009088">
    <property type="term" value="P:threonine biosynthetic process"/>
    <property type="evidence" value="ECO:0007669"/>
    <property type="project" value="UniProtKB-UniPathway"/>
</dbReference>
<reference evidence="17 18" key="1">
    <citation type="submission" date="2018-07" db="EMBL/GenBank/DDBJ databases">
        <title>The complete nuclear genome of the prasinophyte Chloropicon primus (CCMP1205).</title>
        <authorList>
            <person name="Pombert J.-F."/>
            <person name="Otis C."/>
            <person name="Turmel M."/>
            <person name="Lemieux C."/>
        </authorList>
    </citation>
    <scope>NUCLEOTIDE SEQUENCE [LARGE SCALE GENOMIC DNA]</scope>
    <source>
        <strain evidence="17 18">CCMP1205</strain>
    </source>
</reference>
<dbReference type="InterPro" id="IPR000534">
    <property type="entry name" value="Semialdehyde_DH_NAD-bd"/>
</dbReference>
<dbReference type="GO" id="GO:0009097">
    <property type="term" value="P:isoleucine biosynthetic process"/>
    <property type="evidence" value="ECO:0007669"/>
    <property type="project" value="InterPro"/>
</dbReference>
<dbReference type="OrthoDB" id="1894490at2759"/>
<dbReference type="InterPro" id="IPR012280">
    <property type="entry name" value="Semialdhyde_DH_dimer_dom"/>
</dbReference>
<dbReference type="InterPro" id="IPR012080">
    <property type="entry name" value="Asp_semialdehyde_DH"/>
</dbReference>
<keyword evidence="11" id="KW-0457">Lysine biosynthesis</keyword>
<keyword evidence="10" id="KW-0560">Oxidoreductase</keyword>
<evidence type="ECO:0000256" key="10">
    <source>
        <dbReference type="ARBA" id="ARBA00023002"/>
    </source>
</evidence>
<dbReference type="Pfam" id="PF01118">
    <property type="entry name" value="Semialdhyde_dh"/>
    <property type="match status" value="1"/>
</dbReference>
<dbReference type="SMART" id="SM00859">
    <property type="entry name" value="Semialdhyde_dh"/>
    <property type="match status" value="1"/>
</dbReference>
<sequence>MRAKVVRTRGSVGGARTSRIKTNTNTNANRNRHVMHRGRRDAAGDSSSCSNKPRQNQCRAARRGGGAERRRASCVAMAGAEEPRVAIVGATGAVGQEFLELLDQRDFPMGSLKLLASARSAGKAMTFKGQEITVEELTDKSFEDVDIALFSAGGGISKKFGPIASDSGAVVVDNSSAFRMAPDVPLVIPEINAEAMKDIKWRERKGGIIANPNCSTIIALMAVTPLHRAATVKRMVVSTYQAASGAGQAAMDELVLQTKEALEGKEVTKDIFPIQYAFNLFSHNSPMQSNGYNEEELKMVKETKKIWSFDDVSITATCIRVPIIRAHAESINLEFEEPLSEAKATELLGGAPGVSLIDNREENTFPTPLEASFKDDVFVGRIRKDISREDERGLDLFVCGDQIRKGAALNAVQIAELLLEQ</sequence>
<dbReference type="SUPFAM" id="SSF55347">
    <property type="entry name" value="Glyceraldehyde-3-phosphate dehydrogenase-like, C-terminal domain"/>
    <property type="match status" value="1"/>
</dbReference>
<comment type="pathway">
    <text evidence="2">Amino-acid biosynthesis; L-threonine biosynthesis; L-threonine from L-aspartate: step 2/5.</text>
</comment>
<evidence type="ECO:0000256" key="11">
    <source>
        <dbReference type="ARBA" id="ARBA00023154"/>
    </source>
</evidence>
<dbReference type="UniPathway" id="UPA00050">
    <property type="reaction ID" value="UER00463"/>
</dbReference>
<dbReference type="GO" id="GO:0004073">
    <property type="term" value="F:aspartate-semialdehyde dehydrogenase activity"/>
    <property type="evidence" value="ECO:0007669"/>
    <property type="project" value="UniProtKB-EC"/>
</dbReference>
<comment type="pathway">
    <text evidence="1">Amino-acid biosynthesis; L-methionine biosynthesis via de novo pathway; L-homoserine from L-aspartate: step 2/3.</text>
</comment>
<organism evidence="17 18">
    <name type="scientific">Chloropicon primus</name>
    <dbReference type="NCBI Taxonomy" id="1764295"/>
    <lineage>
        <taxon>Eukaryota</taxon>
        <taxon>Viridiplantae</taxon>
        <taxon>Chlorophyta</taxon>
        <taxon>Chloropicophyceae</taxon>
        <taxon>Chloropicales</taxon>
        <taxon>Chloropicaceae</taxon>
        <taxon>Chloropicon</taxon>
    </lineage>
</organism>
<dbReference type="EC" id="1.2.1.11" evidence="5"/>
<dbReference type="CDD" id="cd18131">
    <property type="entry name" value="ASADH_C_bac_euk_like"/>
    <property type="match status" value="1"/>
</dbReference>
<dbReference type="GO" id="GO:0046983">
    <property type="term" value="F:protein dimerization activity"/>
    <property type="evidence" value="ECO:0007669"/>
    <property type="project" value="InterPro"/>
</dbReference>
<evidence type="ECO:0000256" key="13">
    <source>
        <dbReference type="ARBA" id="ARBA00047891"/>
    </source>
</evidence>
<evidence type="ECO:0000256" key="15">
    <source>
        <dbReference type="SAM" id="MobiDB-lite"/>
    </source>
</evidence>
<dbReference type="AlphaFoldDB" id="A0A5B8MKQ2"/>
<dbReference type="HAMAP" id="MF_02121">
    <property type="entry name" value="ASADH"/>
    <property type="match status" value="1"/>
</dbReference>
<gene>
    <name evidence="17" type="ORF">A3770_05p35510</name>
</gene>
<evidence type="ECO:0000313" key="17">
    <source>
        <dbReference type="EMBL" id="QDZ21033.1"/>
    </source>
</evidence>
<evidence type="ECO:0000256" key="2">
    <source>
        <dbReference type="ARBA" id="ARBA00005097"/>
    </source>
</evidence>
<evidence type="ECO:0000256" key="5">
    <source>
        <dbReference type="ARBA" id="ARBA00013120"/>
    </source>
</evidence>
<feature type="region of interest" description="Disordered" evidence="15">
    <location>
        <begin position="1"/>
        <end position="66"/>
    </location>
</feature>
<feature type="compositionally biased region" description="Polar residues" evidence="15">
    <location>
        <begin position="45"/>
        <end position="58"/>
    </location>
</feature>
<dbReference type="Gene3D" id="3.30.360.10">
    <property type="entry name" value="Dihydrodipicolinate Reductase, domain 2"/>
    <property type="match status" value="1"/>
</dbReference>
<feature type="compositionally biased region" description="Basic residues" evidence="15">
    <location>
        <begin position="30"/>
        <end position="39"/>
    </location>
</feature>
<proteinExistence type="inferred from homology"/>
<evidence type="ECO:0000256" key="12">
    <source>
        <dbReference type="ARBA" id="ARBA00023167"/>
    </source>
</evidence>
<evidence type="ECO:0000256" key="6">
    <source>
        <dbReference type="ARBA" id="ARBA00022605"/>
    </source>
</evidence>
<dbReference type="SUPFAM" id="SSF51735">
    <property type="entry name" value="NAD(P)-binding Rossmann-fold domains"/>
    <property type="match status" value="1"/>
</dbReference>
<feature type="domain" description="Semialdehyde dehydrogenase NAD-binding" evidence="16">
    <location>
        <begin position="84"/>
        <end position="199"/>
    </location>
</feature>
<feature type="active site" description="Acyl-thioester intermediate" evidence="14">
    <location>
        <position position="214"/>
    </location>
</feature>
<evidence type="ECO:0000256" key="4">
    <source>
        <dbReference type="ARBA" id="ARBA00011738"/>
    </source>
</evidence>
<evidence type="ECO:0000256" key="7">
    <source>
        <dbReference type="ARBA" id="ARBA00022697"/>
    </source>
</evidence>
<dbReference type="PANTHER" id="PTHR46278:SF2">
    <property type="entry name" value="ASPARTATE-SEMIALDEHYDE DEHYDROGENASE"/>
    <property type="match status" value="1"/>
</dbReference>
<dbReference type="GO" id="GO:0009086">
    <property type="term" value="P:methionine biosynthetic process"/>
    <property type="evidence" value="ECO:0007669"/>
    <property type="project" value="UniProtKB-KW"/>
</dbReference>
<dbReference type="NCBIfam" id="TIGR01296">
    <property type="entry name" value="asd_B"/>
    <property type="match status" value="1"/>
</dbReference>
<dbReference type="STRING" id="1764295.A0A5B8MKQ2"/>
<dbReference type="InterPro" id="IPR036291">
    <property type="entry name" value="NAD(P)-bd_dom_sf"/>
</dbReference>
<dbReference type="CDD" id="cd02316">
    <property type="entry name" value="VcASADH2_like_N"/>
    <property type="match status" value="1"/>
</dbReference>
<dbReference type="InterPro" id="IPR005986">
    <property type="entry name" value="Asp_semialdehyde_DH_beta"/>
</dbReference>
<dbReference type="EMBL" id="CP031038">
    <property type="protein sequence ID" value="QDZ21033.1"/>
    <property type="molecule type" value="Genomic_DNA"/>
</dbReference>
<dbReference type="Pfam" id="PF02774">
    <property type="entry name" value="Semialdhyde_dhC"/>
    <property type="match status" value="1"/>
</dbReference>
<keyword evidence="7" id="KW-0791">Threonine biosynthesis</keyword>
<keyword evidence="6" id="KW-0028">Amino-acid biosynthesis</keyword>
<comment type="similarity">
    <text evidence="3">Belongs to the aspartate-semialdehyde dehydrogenase family.</text>
</comment>
<dbReference type="PANTHER" id="PTHR46278">
    <property type="entry name" value="DEHYDROGENASE, PUTATIVE-RELATED"/>
    <property type="match status" value="1"/>
</dbReference>
<evidence type="ECO:0000256" key="3">
    <source>
        <dbReference type="ARBA" id="ARBA00010584"/>
    </source>
</evidence>
<keyword evidence="9" id="KW-0220">Diaminopimelate biosynthesis</keyword>
<evidence type="ECO:0000256" key="9">
    <source>
        <dbReference type="ARBA" id="ARBA00022915"/>
    </source>
</evidence>
<dbReference type="NCBIfam" id="NF011456">
    <property type="entry name" value="PRK14874.1"/>
    <property type="match status" value="1"/>
</dbReference>
<dbReference type="PIRSF" id="PIRSF000148">
    <property type="entry name" value="ASA_dh"/>
    <property type="match status" value="1"/>
</dbReference>
<evidence type="ECO:0000256" key="1">
    <source>
        <dbReference type="ARBA" id="ARBA00005021"/>
    </source>
</evidence>
<evidence type="ECO:0000256" key="14">
    <source>
        <dbReference type="PIRSR" id="PIRSR000148-1"/>
    </source>
</evidence>
<evidence type="ECO:0000313" key="18">
    <source>
        <dbReference type="Proteomes" id="UP000316726"/>
    </source>
</evidence>
<dbReference type="GO" id="GO:0019877">
    <property type="term" value="P:diaminopimelate biosynthetic process"/>
    <property type="evidence" value="ECO:0007669"/>
    <property type="project" value="UniProtKB-KW"/>
</dbReference>
<evidence type="ECO:0000259" key="16">
    <source>
        <dbReference type="SMART" id="SM00859"/>
    </source>
</evidence>
<evidence type="ECO:0000256" key="8">
    <source>
        <dbReference type="ARBA" id="ARBA00022857"/>
    </source>
</evidence>
<keyword evidence="12" id="KW-0486">Methionine biosynthesis</keyword>
<dbReference type="UniPathway" id="UPA00034">
    <property type="reaction ID" value="UER00016"/>
</dbReference>
<dbReference type="Proteomes" id="UP000316726">
    <property type="component" value="Chromosome 5"/>
</dbReference>
<comment type="subunit">
    <text evidence="4">Homodimer.</text>
</comment>
<dbReference type="GO" id="GO:0050661">
    <property type="term" value="F:NADP binding"/>
    <property type="evidence" value="ECO:0007669"/>
    <property type="project" value="InterPro"/>
</dbReference>